<evidence type="ECO:0000313" key="2">
    <source>
        <dbReference type="EMBL" id="RXH78844.1"/>
    </source>
</evidence>
<organism evidence="2 3">
    <name type="scientific">Malus domestica</name>
    <name type="common">Apple</name>
    <name type="synonym">Pyrus malus</name>
    <dbReference type="NCBI Taxonomy" id="3750"/>
    <lineage>
        <taxon>Eukaryota</taxon>
        <taxon>Viridiplantae</taxon>
        <taxon>Streptophyta</taxon>
        <taxon>Embryophyta</taxon>
        <taxon>Tracheophyta</taxon>
        <taxon>Spermatophyta</taxon>
        <taxon>Magnoliopsida</taxon>
        <taxon>eudicotyledons</taxon>
        <taxon>Gunneridae</taxon>
        <taxon>Pentapetalae</taxon>
        <taxon>rosids</taxon>
        <taxon>fabids</taxon>
        <taxon>Rosales</taxon>
        <taxon>Rosaceae</taxon>
        <taxon>Amygdaloideae</taxon>
        <taxon>Maleae</taxon>
        <taxon>Malus</taxon>
    </lineage>
</organism>
<accession>A0A498I9G5</accession>
<dbReference type="AlphaFoldDB" id="A0A498I9G5"/>
<feature type="region of interest" description="Disordered" evidence="1">
    <location>
        <begin position="26"/>
        <end position="51"/>
    </location>
</feature>
<dbReference type="EMBL" id="RDQH01000339">
    <property type="protein sequence ID" value="RXH78844.1"/>
    <property type="molecule type" value="Genomic_DNA"/>
</dbReference>
<gene>
    <name evidence="2" type="ORF">DVH24_002362</name>
</gene>
<comment type="caution">
    <text evidence="2">The sequence shown here is derived from an EMBL/GenBank/DDBJ whole genome shotgun (WGS) entry which is preliminary data.</text>
</comment>
<keyword evidence="3" id="KW-1185">Reference proteome</keyword>
<dbReference type="Proteomes" id="UP000290289">
    <property type="component" value="Chromosome 13"/>
</dbReference>
<evidence type="ECO:0000256" key="1">
    <source>
        <dbReference type="SAM" id="MobiDB-lite"/>
    </source>
</evidence>
<proteinExistence type="predicted"/>
<name>A0A498I9G5_MALDO</name>
<reference evidence="2 3" key="1">
    <citation type="submission" date="2018-10" db="EMBL/GenBank/DDBJ databases">
        <title>A high-quality apple genome assembly.</title>
        <authorList>
            <person name="Hu J."/>
        </authorList>
    </citation>
    <scope>NUCLEOTIDE SEQUENCE [LARGE SCALE GENOMIC DNA]</scope>
    <source>
        <strain evidence="3">cv. HFTH1</strain>
        <tissue evidence="2">Young leaf</tissue>
    </source>
</reference>
<sequence>MLDQYWAQMDCMHEDGRFGHMCVQDKHMQRSPHANSRQEREKTHAKKPTCKVKTKLMAKVKELVSKKRLRVLGSNGRHDIEPSAIALYDSYSQPHLVGKSFVVVRHRTERNSVLGFI</sequence>
<evidence type="ECO:0000313" key="3">
    <source>
        <dbReference type="Proteomes" id="UP000290289"/>
    </source>
</evidence>
<protein>
    <submittedName>
        <fullName evidence="2">Uncharacterized protein</fullName>
    </submittedName>
</protein>